<organism evidence="1 2">
    <name type="scientific">Pyrococcus yayanosii (strain CH1 / JCM 16557)</name>
    <dbReference type="NCBI Taxonomy" id="529709"/>
    <lineage>
        <taxon>Archaea</taxon>
        <taxon>Methanobacteriati</taxon>
        <taxon>Methanobacteriota</taxon>
        <taxon>Thermococci</taxon>
        <taxon>Thermococcales</taxon>
        <taxon>Thermococcaceae</taxon>
        <taxon>Pyrococcus</taxon>
    </lineage>
</organism>
<sequence length="148" mass="16814">MSLMKLYALARELARDLVFEIDGEVVTLSVKGVLLVKIPSDNYNFSFFEVTEQEFILAIQMGGYMVYLGIEADDEVEEEAYPMVVRTLIAQLIPDVNALIREAKKVKYAGPGDMLLDDNMSPDLKEAMYDILMRHRRGITPYEQVEVA</sequence>
<dbReference type="RefSeq" id="WP_013905485.1">
    <property type="nucleotide sequence ID" value="NC_015680.1"/>
</dbReference>
<proteinExistence type="predicted"/>
<name>F8AIV3_PYRYC</name>
<dbReference type="GeneID" id="10837317"/>
<dbReference type="EMBL" id="CP002779">
    <property type="protein sequence ID" value="AEH24428.1"/>
    <property type="molecule type" value="Genomic_DNA"/>
</dbReference>
<accession>F8AIV3</accession>
<dbReference type="KEGG" id="pya:PYCH_07410"/>
<evidence type="ECO:0000313" key="1">
    <source>
        <dbReference type="EMBL" id="AEH24428.1"/>
    </source>
</evidence>
<dbReference type="STRING" id="529709.PYCH_07410"/>
<dbReference type="OrthoDB" id="85297at2157"/>
<dbReference type="eggNOG" id="arCOG05776">
    <property type="taxonomic scope" value="Archaea"/>
</dbReference>
<reference evidence="1 2" key="1">
    <citation type="journal article" date="2011" name="J. Bacteriol.">
        <title>Complete genome sequence of the obligate piezophilic hyperthermophilic archaeon Pyrococcus yayanosii CH1.</title>
        <authorList>
            <person name="Jun X."/>
            <person name="Lupeng L."/>
            <person name="Minjuan X."/>
            <person name="Oger P."/>
            <person name="Fengping W."/>
            <person name="Jebbar M."/>
            <person name="Xiang X."/>
        </authorList>
    </citation>
    <scope>NUCLEOTIDE SEQUENCE [LARGE SCALE GENOMIC DNA]</scope>
    <source>
        <strain evidence="2">CH1 / JCM 16557</strain>
    </source>
</reference>
<evidence type="ECO:0000313" key="2">
    <source>
        <dbReference type="Proteomes" id="UP000008386"/>
    </source>
</evidence>
<protein>
    <submittedName>
        <fullName evidence="1">Uncharacterized protein</fullName>
    </submittedName>
</protein>
<dbReference type="HOGENOM" id="CLU_1754808_0_0_2"/>
<dbReference type="Proteomes" id="UP000008386">
    <property type="component" value="Chromosome"/>
</dbReference>
<gene>
    <name evidence="1" type="ordered locus">PYCH_07410</name>
</gene>
<dbReference type="AlphaFoldDB" id="F8AIV3"/>
<keyword evidence="2" id="KW-1185">Reference proteome</keyword>